<dbReference type="Gene3D" id="3.40.720.10">
    <property type="entry name" value="Alkaline Phosphatase, subunit A"/>
    <property type="match status" value="1"/>
</dbReference>
<keyword evidence="2 4" id="KW-0479">Metal-binding</keyword>
<dbReference type="RefSeq" id="WP_303302746.1">
    <property type="nucleotide sequence ID" value="NZ_BAABDA010000050.1"/>
</dbReference>
<dbReference type="SUPFAM" id="SSF53649">
    <property type="entry name" value="Alkaline phosphatase-like"/>
    <property type="match status" value="1"/>
</dbReference>
<comment type="caution">
    <text evidence="5">The sequence shown here is derived from an EMBL/GenBank/DDBJ whole genome shotgun (WGS) entry which is preliminary data.</text>
</comment>
<keyword evidence="3" id="KW-0732">Signal</keyword>
<organism evidence="5 6">
    <name type="scientific">Flavivirga jejuensis</name>
    <dbReference type="NCBI Taxonomy" id="870487"/>
    <lineage>
        <taxon>Bacteria</taxon>
        <taxon>Pseudomonadati</taxon>
        <taxon>Bacteroidota</taxon>
        <taxon>Flavobacteriia</taxon>
        <taxon>Flavobacteriales</taxon>
        <taxon>Flavobacteriaceae</taxon>
        <taxon>Flavivirga</taxon>
    </lineage>
</organism>
<evidence type="ECO:0000256" key="1">
    <source>
        <dbReference type="ARBA" id="ARBA00022553"/>
    </source>
</evidence>
<evidence type="ECO:0000256" key="2">
    <source>
        <dbReference type="ARBA" id="ARBA00022723"/>
    </source>
</evidence>
<dbReference type="PIRSF" id="PIRSF031924">
    <property type="entry name" value="Pi-irrepressible_AP"/>
    <property type="match status" value="1"/>
</dbReference>
<dbReference type="NCBIfam" id="NF042991">
    <property type="entry name" value="alk_phos_PafA"/>
    <property type="match status" value="1"/>
</dbReference>
<evidence type="ECO:0000313" key="5">
    <source>
        <dbReference type="EMBL" id="MDO5975535.1"/>
    </source>
</evidence>
<keyword evidence="1" id="KW-0597">Phosphoprotein</keyword>
<dbReference type="InterPro" id="IPR017850">
    <property type="entry name" value="Alkaline_phosphatase_core_sf"/>
</dbReference>
<dbReference type="InterPro" id="IPR002591">
    <property type="entry name" value="Phosphodiest/P_Trfase"/>
</dbReference>
<keyword evidence="6" id="KW-1185">Reference proteome</keyword>
<name>A0ABT8WR79_9FLAO</name>
<dbReference type="CDD" id="cd16016">
    <property type="entry name" value="AP-SPAP"/>
    <property type="match status" value="1"/>
</dbReference>
<evidence type="ECO:0000256" key="3">
    <source>
        <dbReference type="ARBA" id="ARBA00022729"/>
    </source>
</evidence>
<evidence type="ECO:0000313" key="6">
    <source>
        <dbReference type="Proteomes" id="UP001176806"/>
    </source>
</evidence>
<gene>
    <name evidence="5" type="ORF">Q4Q40_15165</name>
</gene>
<evidence type="ECO:0000256" key="4">
    <source>
        <dbReference type="PIRNR" id="PIRNR031924"/>
    </source>
</evidence>
<accession>A0ABT8WR79</accession>
<dbReference type="PANTHER" id="PTHR10151">
    <property type="entry name" value="ECTONUCLEOTIDE PYROPHOSPHATASE/PHOSPHODIESTERASE"/>
    <property type="match status" value="1"/>
</dbReference>
<protein>
    <submittedName>
        <fullName evidence="5">Alkaline phosphatase family protein</fullName>
    </submittedName>
</protein>
<dbReference type="Proteomes" id="UP001176806">
    <property type="component" value="Unassembled WGS sequence"/>
</dbReference>
<dbReference type="InterPro" id="IPR026263">
    <property type="entry name" value="Alkaline_phosphatase_prok"/>
</dbReference>
<reference evidence="5" key="1">
    <citation type="submission" date="2023-07" db="EMBL/GenBank/DDBJ databases">
        <title>Two novel species in the genus Flavivirga.</title>
        <authorList>
            <person name="Kwon K."/>
        </authorList>
    </citation>
    <scope>NUCLEOTIDE SEQUENCE</scope>
    <source>
        <strain evidence="5">KACC 14158</strain>
    </source>
</reference>
<dbReference type="Gene3D" id="3.30.1360.150">
    <property type="match status" value="1"/>
</dbReference>
<dbReference type="Pfam" id="PF01663">
    <property type="entry name" value="Phosphodiest"/>
    <property type="match status" value="1"/>
</dbReference>
<sequence>MRILFKIIFVIHILCLKTLVAQQERKPKLIVGIVIDQMRAEYLYRFQDNYTEEGFKRLLRDGFNVKNIHYNYIPTATGPGHASIYTGTTPANHGIVSNEWYNRVLKKTMYCAEDTTVKLVDSNKKQTVNPSRGNRSPKKIKTTTITDELKLFSSGRSKVIGISLKDRGAIFPAGHLADAAYWYNPENGNFVSSTYYVKQLPEWLIAFNNYHKADSLLNLTWKPYLPIENYTHSGADNVSFEKIYEDKETATFPYHLKKLRKSNGNFKLLTEVPYGNTLITELALKAIKSERLGQGEETDFLTISYSATDYVGHYFGIRSKELEDTYVRMDREIGTLLKTLDEEVGKGNYTLFLTADHGSSDNPYFLEQARLPGMFYDPMKIKKALNAYLSEEFGESDYIAFIDKTQIYFNKKTGTKELVIKKAASFLKTIVGIKAVFTPNLLRSNSYENNTKSLINNSFYLENSGDILMHFHSGWMVERPYGTTHGSMYTSDTHVPLLWYGDKIQKGETIKKHVITQIAPTLSMLLNIPLPNTSNRSPIEELFQK</sequence>
<dbReference type="EMBL" id="JAUOEL010000005">
    <property type="protein sequence ID" value="MDO5975535.1"/>
    <property type="molecule type" value="Genomic_DNA"/>
</dbReference>
<proteinExistence type="predicted"/>
<dbReference type="PANTHER" id="PTHR10151:SF120">
    <property type="entry name" value="BIS(5'-ADENOSYL)-TRIPHOSPHATASE"/>
    <property type="match status" value="1"/>
</dbReference>